<dbReference type="GO" id="GO:0005524">
    <property type="term" value="F:ATP binding"/>
    <property type="evidence" value="ECO:0007669"/>
    <property type="project" value="UniProtKB-UniRule"/>
</dbReference>
<dbReference type="RefSeq" id="WP_070073689.1">
    <property type="nucleotide sequence ID" value="NZ_CP017448.1"/>
</dbReference>
<dbReference type="InterPro" id="IPR031322">
    <property type="entry name" value="Shikimate/glucono_kinase"/>
</dbReference>
<evidence type="ECO:0000256" key="9">
    <source>
        <dbReference type="ARBA" id="ARBA00023141"/>
    </source>
</evidence>
<keyword evidence="11" id="KW-0460">Magnesium</keyword>
<evidence type="ECO:0000256" key="5">
    <source>
        <dbReference type="ARBA" id="ARBA00022679"/>
    </source>
</evidence>
<feature type="binding site" evidence="11">
    <location>
        <position position="36"/>
    </location>
    <ligand>
        <name>substrate</name>
    </ligand>
</feature>
<feature type="binding site" evidence="11">
    <location>
        <position position="139"/>
    </location>
    <ligand>
        <name>substrate</name>
    </ligand>
</feature>
<evidence type="ECO:0000256" key="3">
    <source>
        <dbReference type="ARBA" id="ARBA00012154"/>
    </source>
</evidence>
<evidence type="ECO:0000256" key="2">
    <source>
        <dbReference type="ARBA" id="ARBA00006997"/>
    </source>
</evidence>
<evidence type="ECO:0000256" key="10">
    <source>
        <dbReference type="ARBA" id="ARBA00048567"/>
    </source>
</evidence>
<comment type="function">
    <text evidence="11">Catalyzes the specific phosphorylation of the 3-hydroxyl group of shikimic acid using ATP as a cosubstrate.</text>
</comment>
<organism evidence="12 13">
    <name type="scientific">Acidihalobacter aeolianus</name>
    <dbReference type="NCBI Taxonomy" id="2792603"/>
    <lineage>
        <taxon>Bacteria</taxon>
        <taxon>Pseudomonadati</taxon>
        <taxon>Pseudomonadota</taxon>
        <taxon>Gammaproteobacteria</taxon>
        <taxon>Chromatiales</taxon>
        <taxon>Ectothiorhodospiraceae</taxon>
        <taxon>Acidihalobacter</taxon>
    </lineage>
</organism>
<dbReference type="PANTHER" id="PTHR21087:SF16">
    <property type="entry name" value="SHIKIMATE KINASE 1, CHLOROPLASTIC"/>
    <property type="match status" value="1"/>
</dbReference>
<sequence>MSRTRNVFLVGPMGAGKTTIGRRLAPALGLTFYDSDEVIISRTGVDIATIFDIEGEAGFRDRESRVLDELSALDGVVIATGGGAILREENRERLRTRGQVIYLTVPLDLQLRRTRRDNQRPLLQTANPRERLAALQREREPLYRAIADIVIDTGANDSKRLARDLIKRLSATREPVQPQGR</sequence>
<comment type="subcellular location">
    <subcellularLocation>
        <location evidence="11">Cytoplasm</location>
    </subcellularLocation>
</comment>
<feature type="binding site" evidence="11">
    <location>
        <position position="60"/>
    </location>
    <ligand>
        <name>substrate</name>
    </ligand>
</feature>
<reference evidence="12 13" key="1">
    <citation type="submission" date="2016-09" db="EMBL/GenBank/DDBJ databases">
        <title>Acidihalobacter prosperus V6 (DSM14174).</title>
        <authorList>
            <person name="Khaleque H.N."/>
            <person name="Ramsay J.P."/>
            <person name="Murphy R.J.T."/>
            <person name="Kaksonen A.H."/>
            <person name="Boxall N.J."/>
            <person name="Watkin E.L.J."/>
        </authorList>
    </citation>
    <scope>NUCLEOTIDE SEQUENCE [LARGE SCALE GENOMIC DNA]</scope>
    <source>
        <strain evidence="12 13">V6</strain>
    </source>
</reference>
<dbReference type="AlphaFoldDB" id="A0A1D8KB26"/>
<dbReference type="PANTHER" id="PTHR21087">
    <property type="entry name" value="SHIKIMATE KINASE"/>
    <property type="match status" value="1"/>
</dbReference>
<comment type="caution">
    <text evidence="11">Lacks conserved residue(s) required for the propagation of feature annotation.</text>
</comment>
<protein>
    <recommendedName>
        <fullName evidence="3 11">Shikimate kinase</fullName>
        <shortName evidence="11">SK</shortName>
        <ecNumber evidence="3 11">2.7.1.71</ecNumber>
    </recommendedName>
</protein>
<dbReference type="Gene3D" id="3.40.50.300">
    <property type="entry name" value="P-loop containing nucleotide triphosphate hydrolases"/>
    <property type="match status" value="1"/>
</dbReference>
<comment type="similarity">
    <text evidence="2 11">Belongs to the shikimate kinase family.</text>
</comment>
<keyword evidence="8 11" id="KW-0067">ATP-binding</keyword>
<dbReference type="GO" id="GO:0008652">
    <property type="term" value="P:amino acid biosynthetic process"/>
    <property type="evidence" value="ECO:0007669"/>
    <property type="project" value="UniProtKB-KW"/>
</dbReference>
<evidence type="ECO:0000313" key="13">
    <source>
        <dbReference type="Proteomes" id="UP000095342"/>
    </source>
</evidence>
<keyword evidence="4 11" id="KW-0028">Amino-acid biosynthesis</keyword>
<comment type="cofactor">
    <cofactor evidence="11">
        <name>Mg(2+)</name>
        <dbReference type="ChEBI" id="CHEBI:18420"/>
    </cofactor>
    <text evidence="11">Binds 1 Mg(2+) ion per subunit.</text>
</comment>
<evidence type="ECO:0000256" key="4">
    <source>
        <dbReference type="ARBA" id="ARBA00022605"/>
    </source>
</evidence>
<proteinExistence type="inferred from homology"/>
<comment type="catalytic activity">
    <reaction evidence="10 11">
        <text>shikimate + ATP = 3-phosphoshikimate + ADP + H(+)</text>
        <dbReference type="Rhea" id="RHEA:13121"/>
        <dbReference type="ChEBI" id="CHEBI:15378"/>
        <dbReference type="ChEBI" id="CHEBI:30616"/>
        <dbReference type="ChEBI" id="CHEBI:36208"/>
        <dbReference type="ChEBI" id="CHEBI:145989"/>
        <dbReference type="ChEBI" id="CHEBI:456216"/>
        <dbReference type="EC" id="2.7.1.71"/>
    </reaction>
</comment>
<evidence type="ECO:0000256" key="11">
    <source>
        <dbReference type="HAMAP-Rule" id="MF_00109"/>
    </source>
</evidence>
<dbReference type="Pfam" id="PF01202">
    <property type="entry name" value="SKI"/>
    <property type="match status" value="1"/>
</dbReference>
<dbReference type="PROSITE" id="PS01128">
    <property type="entry name" value="SHIKIMATE_KINASE"/>
    <property type="match status" value="1"/>
</dbReference>
<gene>
    <name evidence="11" type="primary">aroK</name>
    <name evidence="12" type="ORF">BJI67_14800</name>
</gene>
<keyword evidence="11" id="KW-0479">Metal-binding</keyword>
<dbReference type="PRINTS" id="PR01100">
    <property type="entry name" value="SHIKIMTKNASE"/>
</dbReference>
<keyword evidence="13" id="KW-1185">Reference proteome</keyword>
<evidence type="ECO:0000256" key="6">
    <source>
        <dbReference type="ARBA" id="ARBA00022741"/>
    </source>
</evidence>
<accession>A0A1D8KB26</accession>
<dbReference type="GO" id="GO:0005829">
    <property type="term" value="C:cytosol"/>
    <property type="evidence" value="ECO:0007669"/>
    <property type="project" value="TreeGrafter"/>
</dbReference>
<dbReference type="GO" id="GO:0009423">
    <property type="term" value="P:chorismate biosynthetic process"/>
    <property type="evidence" value="ECO:0007669"/>
    <property type="project" value="UniProtKB-UniRule"/>
</dbReference>
<dbReference type="GO" id="GO:0004765">
    <property type="term" value="F:shikimate kinase activity"/>
    <property type="evidence" value="ECO:0007669"/>
    <property type="project" value="UniProtKB-UniRule"/>
</dbReference>
<dbReference type="CDD" id="cd00464">
    <property type="entry name" value="SK"/>
    <property type="match status" value="1"/>
</dbReference>
<feature type="binding site" evidence="11">
    <location>
        <position position="82"/>
    </location>
    <ligand>
        <name>substrate</name>
    </ligand>
</feature>
<dbReference type="HAMAP" id="MF_00109">
    <property type="entry name" value="Shikimate_kinase"/>
    <property type="match status" value="1"/>
</dbReference>
<dbReference type="InterPro" id="IPR027417">
    <property type="entry name" value="P-loop_NTPase"/>
</dbReference>
<dbReference type="UniPathway" id="UPA00053">
    <property type="reaction ID" value="UER00088"/>
</dbReference>
<feature type="binding site" evidence="11">
    <location>
        <position position="120"/>
    </location>
    <ligand>
        <name>ATP</name>
        <dbReference type="ChEBI" id="CHEBI:30616"/>
    </ligand>
</feature>
<keyword evidence="11" id="KW-0963">Cytoplasm</keyword>
<feature type="binding site" evidence="11">
    <location>
        <begin position="14"/>
        <end position="19"/>
    </location>
    <ligand>
        <name>ATP</name>
        <dbReference type="ChEBI" id="CHEBI:30616"/>
    </ligand>
</feature>
<keyword evidence="5 11" id="KW-0808">Transferase</keyword>
<dbReference type="NCBIfam" id="NF003456">
    <property type="entry name" value="PRK05057.1"/>
    <property type="match status" value="1"/>
</dbReference>
<dbReference type="EMBL" id="CP017448">
    <property type="protein sequence ID" value="AOV18159.1"/>
    <property type="molecule type" value="Genomic_DNA"/>
</dbReference>
<evidence type="ECO:0000313" key="12">
    <source>
        <dbReference type="EMBL" id="AOV18159.1"/>
    </source>
</evidence>
<dbReference type="GO" id="GO:0000287">
    <property type="term" value="F:magnesium ion binding"/>
    <property type="evidence" value="ECO:0007669"/>
    <property type="project" value="UniProtKB-UniRule"/>
</dbReference>
<evidence type="ECO:0000256" key="1">
    <source>
        <dbReference type="ARBA" id="ARBA00004842"/>
    </source>
</evidence>
<dbReference type="GO" id="GO:0009073">
    <property type="term" value="P:aromatic amino acid family biosynthetic process"/>
    <property type="evidence" value="ECO:0007669"/>
    <property type="project" value="UniProtKB-KW"/>
</dbReference>
<dbReference type="InterPro" id="IPR023000">
    <property type="entry name" value="Shikimate_kinase_CS"/>
</dbReference>
<evidence type="ECO:0000256" key="8">
    <source>
        <dbReference type="ARBA" id="ARBA00022840"/>
    </source>
</evidence>
<keyword evidence="6 11" id="KW-0547">Nucleotide-binding</keyword>
<evidence type="ECO:0000256" key="7">
    <source>
        <dbReference type="ARBA" id="ARBA00022777"/>
    </source>
</evidence>
<name>A0A1D8KB26_9GAMM</name>
<dbReference type="Proteomes" id="UP000095342">
    <property type="component" value="Chromosome"/>
</dbReference>
<dbReference type="SUPFAM" id="SSF52540">
    <property type="entry name" value="P-loop containing nucleoside triphosphate hydrolases"/>
    <property type="match status" value="1"/>
</dbReference>
<keyword evidence="7 11" id="KW-0418">Kinase</keyword>
<comment type="subunit">
    <text evidence="11">Monomer.</text>
</comment>
<dbReference type="KEGG" id="aaeo:BJI67_14800"/>
<dbReference type="EC" id="2.7.1.71" evidence="3 11"/>
<keyword evidence="9 11" id="KW-0057">Aromatic amino acid biosynthesis</keyword>
<comment type="pathway">
    <text evidence="1 11">Metabolic intermediate biosynthesis; chorismate biosynthesis; chorismate from D-erythrose 4-phosphate and phosphoenolpyruvate: step 5/7.</text>
</comment>
<feature type="binding site" evidence="11">
    <location>
        <position position="18"/>
    </location>
    <ligand>
        <name>Mg(2+)</name>
        <dbReference type="ChEBI" id="CHEBI:18420"/>
    </ligand>
</feature>
<dbReference type="InterPro" id="IPR000623">
    <property type="entry name" value="Shikimate_kinase/TSH1"/>
</dbReference>